<evidence type="ECO:0000313" key="2">
    <source>
        <dbReference type="EMBL" id="GIH26618.1"/>
    </source>
</evidence>
<reference evidence="2" key="1">
    <citation type="submission" date="2021-01" db="EMBL/GenBank/DDBJ databases">
        <title>Whole genome shotgun sequence of Acrocarpospora phusangensis NBRC 108782.</title>
        <authorList>
            <person name="Komaki H."/>
            <person name="Tamura T."/>
        </authorList>
    </citation>
    <scope>NUCLEOTIDE SEQUENCE</scope>
    <source>
        <strain evidence="2">NBRC 108782</strain>
    </source>
</reference>
<keyword evidence="3" id="KW-1185">Reference proteome</keyword>
<organism evidence="2 3">
    <name type="scientific">Acrocarpospora phusangensis</name>
    <dbReference type="NCBI Taxonomy" id="1070424"/>
    <lineage>
        <taxon>Bacteria</taxon>
        <taxon>Bacillati</taxon>
        <taxon>Actinomycetota</taxon>
        <taxon>Actinomycetes</taxon>
        <taxon>Streptosporangiales</taxon>
        <taxon>Streptosporangiaceae</taxon>
        <taxon>Acrocarpospora</taxon>
    </lineage>
</organism>
<name>A0A919QDB1_9ACTN</name>
<dbReference type="Proteomes" id="UP000640052">
    <property type="component" value="Unassembled WGS sequence"/>
</dbReference>
<sequence>MRSPGVDSGDYGGQHSDEYQESGARTARVESFAIAQHFAEAPSECLTAALPRMTAALPLGGTVQVAYMCAPRCHVEIVVLVRLR</sequence>
<evidence type="ECO:0000313" key="3">
    <source>
        <dbReference type="Proteomes" id="UP000640052"/>
    </source>
</evidence>
<dbReference type="EMBL" id="BOOA01000043">
    <property type="protein sequence ID" value="GIH26618.1"/>
    <property type="molecule type" value="Genomic_DNA"/>
</dbReference>
<proteinExistence type="predicted"/>
<evidence type="ECO:0000256" key="1">
    <source>
        <dbReference type="SAM" id="MobiDB-lite"/>
    </source>
</evidence>
<comment type="caution">
    <text evidence="2">The sequence shown here is derived from an EMBL/GenBank/DDBJ whole genome shotgun (WGS) entry which is preliminary data.</text>
</comment>
<protein>
    <submittedName>
        <fullName evidence="2">Uncharacterized protein</fullName>
    </submittedName>
</protein>
<feature type="region of interest" description="Disordered" evidence="1">
    <location>
        <begin position="1"/>
        <end position="24"/>
    </location>
</feature>
<gene>
    <name evidence="2" type="ORF">Aph01nite_49280</name>
</gene>
<dbReference type="AlphaFoldDB" id="A0A919QDB1"/>
<accession>A0A919QDB1</accession>